<keyword evidence="4" id="KW-0812">Transmembrane</keyword>
<evidence type="ECO:0000256" key="4">
    <source>
        <dbReference type="ARBA" id="ARBA00022692"/>
    </source>
</evidence>
<dbReference type="PANTHER" id="PTHR34584:SF1">
    <property type="entry name" value="NA(+)_H(+) ANTIPORTER SUBUNIT E1"/>
    <property type="match status" value="1"/>
</dbReference>
<dbReference type="Proteomes" id="UP001139447">
    <property type="component" value="Unassembled WGS sequence"/>
</dbReference>
<dbReference type="GO" id="GO:0008324">
    <property type="term" value="F:monoatomic cation transmembrane transporter activity"/>
    <property type="evidence" value="ECO:0007669"/>
    <property type="project" value="InterPro"/>
</dbReference>
<evidence type="ECO:0000256" key="1">
    <source>
        <dbReference type="ARBA" id="ARBA00004651"/>
    </source>
</evidence>
<proteinExistence type="inferred from homology"/>
<organism evidence="7 8">
    <name type="scientific">Variovorax terrae</name>
    <dbReference type="NCBI Taxonomy" id="2923278"/>
    <lineage>
        <taxon>Bacteria</taxon>
        <taxon>Pseudomonadati</taxon>
        <taxon>Pseudomonadota</taxon>
        <taxon>Betaproteobacteria</taxon>
        <taxon>Burkholderiales</taxon>
        <taxon>Comamonadaceae</taxon>
        <taxon>Variovorax</taxon>
    </lineage>
</organism>
<keyword evidence="6" id="KW-0472">Membrane</keyword>
<protein>
    <submittedName>
        <fullName evidence="7">Na+/H+ antiporter subunit E</fullName>
    </submittedName>
</protein>
<sequence>MKRLLPSPLLSASLFALWLLLNQSVSAGHLVLAAAVAVVMPLLAAPLRPSPARLRRPGTLLRLILMVGGDVVRSNLEVGWGMLRSWRRMPRSAYVAIPLALHDAHGLAALAVITTVVPGTVWLELAPDRSAVLLHVWDVDDEAAFIAHYKARYERPLMEIFG</sequence>
<comment type="similarity">
    <text evidence="2">Belongs to the CPA3 antiporters (TC 2.A.63) subunit E family.</text>
</comment>
<evidence type="ECO:0000313" key="7">
    <source>
        <dbReference type="EMBL" id="MCJ0762984.1"/>
    </source>
</evidence>
<reference evidence="7" key="1">
    <citation type="submission" date="2022-03" db="EMBL/GenBank/DDBJ databases">
        <authorList>
            <person name="Woo C.Y."/>
        </authorList>
    </citation>
    <scope>NUCLEOTIDE SEQUENCE</scope>
    <source>
        <strain evidence="7">CYS-02</strain>
    </source>
</reference>
<dbReference type="NCBIfam" id="NF006518">
    <property type="entry name" value="PRK08965.1-2"/>
    <property type="match status" value="1"/>
</dbReference>
<gene>
    <name evidence="7" type="ORF">MMF98_07150</name>
</gene>
<dbReference type="PIRSF" id="PIRSF019239">
    <property type="entry name" value="MrpE"/>
    <property type="match status" value="1"/>
</dbReference>
<comment type="caution">
    <text evidence="7">The sequence shown here is derived from an EMBL/GenBank/DDBJ whole genome shotgun (WGS) entry which is preliminary data.</text>
</comment>
<dbReference type="GO" id="GO:0005886">
    <property type="term" value="C:plasma membrane"/>
    <property type="evidence" value="ECO:0007669"/>
    <property type="project" value="UniProtKB-SubCell"/>
</dbReference>
<keyword evidence="8" id="KW-1185">Reference proteome</keyword>
<keyword evidence="3" id="KW-1003">Cell membrane</keyword>
<evidence type="ECO:0000256" key="6">
    <source>
        <dbReference type="ARBA" id="ARBA00023136"/>
    </source>
</evidence>
<keyword evidence="5" id="KW-1133">Transmembrane helix</keyword>
<dbReference type="PANTHER" id="PTHR34584">
    <property type="entry name" value="NA(+)/H(+) ANTIPORTER SUBUNIT E1"/>
    <property type="match status" value="1"/>
</dbReference>
<dbReference type="RefSeq" id="WP_243305549.1">
    <property type="nucleotide sequence ID" value="NZ_JALGBI010000001.1"/>
</dbReference>
<evidence type="ECO:0000256" key="3">
    <source>
        <dbReference type="ARBA" id="ARBA00022475"/>
    </source>
</evidence>
<evidence type="ECO:0000256" key="5">
    <source>
        <dbReference type="ARBA" id="ARBA00022989"/>
    </source>
</evidence>
<dbReference type="AlphaFoldDB" id="A0A9X1VTM7"/>
<name>A0A9X1VTM7_9BURK</name>
<comment type="subcellular location">
    <subcellularLocation>
        <location evidence="1">Cell membrane</location>
        <topology evidence="1">Multi-pass membrane protein</topology>
    </subcellularLocation>
</comment>
<evidence type="ECO:0000313" key="8">
    <source>
        <dbReference type="Proteomes" id="UP001139447"/>
    </source>
</evidence>
<evidence type="ECO:0000256" key="2">
    <source>
        <dbReference type="ARBA" id="ARBA00006228"/>
    </source>
</evidence>
<dbReference type="Pfam" id="PF01899">
    <property type="entry name" value="MNHE"/>
    <property type="match status" value="1"/>
</dbReference>
<dbReference type="NCBIfam" id="NF006520">
    <property type="entry name" value="PRK08965.1-4"/>
    <property type="match status" value="1"/>
</dbReference>
<dbReference type="EMBL" id="JALGBI010000001">
    <property type="protein sequence ID" value="MCJ0762984.1"/>
    <property type="molecule type" value="Genomic_DNA"/>
</dbReference>
<dbReference type="InterPro" id="IPR002758">
    <property type="entry name" value="Cation_antiport_E"/>
</dbReference>
<accession>A0A9X1VTM7</accession>